<feature type="compositionally biased region" description="Pro residues" evidence="1">
    <location>
        <begin position="35"/>
        <end position="45"/>
    </location>
</feature>
<sequence length="218" mass="22956">MPRVATTAPSSPVRRLVDRSFGVPGNESPRITPSAPTPAPPPSPVALPRGIVPPAGAIPPSHHVQFFATPVVMVPAGTTPYQLFPPAGLSLSSSLGMRQPQRTARDAKQQYWGKTTTGMMGNGMGMGMTTPKKPRLDWKSISPRTPESDEAEKAKENSAGSSRTCFDDGEGKEMVKGGGGDEKGGEARGYFPFYSRRIQSKSEPSGSGQGGGSRSPTF</sequence>
<evidence type="ECO:0000313" key="2">
    <source>
        <dbReference type="EMBL" id="KAK4180165.1"/>
    </source>
</evidence>
<evidence type="ECO:0000313" key="3">
    <source>
        <dbReference type="Proteomes" id="UP001302321"/>
    </source>
</evidence>
<feature type="region of interest" description="Disordered" evidence="1">
    <location>
        <begin position="103"/>
        <end position="218"/>
    </location>
</feature>
<dbReference type="EMBL" id="MU866103">
    <property type="protein sequence ID" value="KAK4180165.1"/>
    <property type="molecule type" value="Genomic_DNA"/>
</dbReference>
<gene>
    <name evidence="2" type="ORF">QBC36DRAFT_320822</name>
</gene>
<accession>A0AAN6WE39</accession>
<dbReference type="AlphaFoldDB" id="A0AAN6WE39"/>
<organism evidence="2 3">
    <name type="scientific">Triangularia setosa</name>
    <dbReference type="NCBI Taxonomy" id="2587417"/>
    <lineage>
        <taxon>Eukaryota</taxon>
        <taxon>Fungi</taxon>
        <taxon>Dikarya</taxon>
        <taxon>Ascomycota</taxon>
        <taxon>Pezizomycotina</taxon>
        <taxon>Sordariomycetes</taxon>
        <taxon>Sordariomycetidae</taxon>
        <taxon>Sordariales</taxon>
        <taxon>Podosporaceae</taxon>
        <taxon>Triangularia</taxon>
    </lineage>
</organism>
<evidence type="ECO:0000256" key="1">
    <source>
        <dbReference type="SAM" id="MobiDB-lite"/>
    </source>
</evidence>
<feature type="compositionally biased region" description="Gly residues" evidence="1">
    <location>
        <begin position="207"/>
        <end position="218"/>
    </location>
</feature>
<protein>
    <submittedName>
        <fullName evidence="2">Uncharacterized protein</fullName>
    </submittedName>
</protein>
<dbReference type="Proteomes" id="UP001302321">
    <property type="component" value="Unassembled WGS sequence"/>
</dbReference>
<reference evidence="2" key="1">
    <citation type="journal article" date="2023" name="Mol. Phylogenet. Evol.">
        <title>Genome-scale phylogeny and comparative genomics of the fungal order Sordariales.</title>
        <authorList>
            <person name="Hensen N."/>
            <person name="Bonometti L."/>
            <person name="Westerberg I."/>
            <person name="Brannstrom I.O."/>
            <person name="Guillou S."/>
            <person name="Cros-Aarteil S."/>
            <person name="Calhoun S."/>
            <person name="Haridas S."/>
            <person name="Kuo A."/>
            <person name="Mondo S."/>
            <person name="Pangilinan J."/>
            <person name="Riley R."/>
            <person name="LaButti K."/>
            <person name="Andreopoulos B."/>
            <person name="Lipzen A."/>
            <person name="Chen C."/>
            <person name="Yan M."/>
            <person name="Daum C."/>
            <person name="Ng V."/>
            <person name="Clum A."/>
            <person name="Steindorff A."/>
            <person name="Ohm R.A."/>
            <person name="Martin F."/>
            <person name="Silar P."/>
            <person name="Natvig D.O."/>
            <person name="Lalanne C."/>
            <person name="Gautier V."/>
            <person name="Ament-Velasquez S.L."/>
            <person name="Kruys A."/>
            <person name="Hutchinson M.I."/>
            <person name="Powell A.J."/>
            <person name="Barry K."/>
            <person name="Miller A.N."/>
            <person name="Grigoriev I.V."/>
            <person name="Debuchy R."/>
            <person name="Gladieux P."/>
            <person name="Hiltunen Thoren M."/>
            <person name="Johannesson H."/>
        </authorList>
    </citation>
    <scope>NUCLEOTIDE SEQUENCE</scope>
    <source>
        <strain evidence="2">CBS 892.96</strain>
    </source>
</reference>
<name>A0AAN6WE39_9PEZI</name>
<keyword evidence="3" id="KW-1185">Reference proteome</keyword>
<comment type="caution">
    <text evidence="2">The sequence shown here is derived from an EMBL/GenBank/DDBJ whole genome shotgun (WGS) entry which is preliminary data.</text>
</comment>
<feature type="compositionally biased region" description="Basic and acidic residues" evidence="1">
    <location>
        <begin position="165"/>
        <end position="186"/>
    </location>
</feature>
<feature type="region of interest" description="Disordered" evidence="1">
    <location>
        <begin position="1"/>
        <end position="47"/>
    </location>
</feature>
<reference evidence="2" key="2">
    <citation type="submission" date="2023-05" db="EMBL/GenBank/DDBJ databases">
        <authorList>
            <consortium name="Lawrence Berkeley National Laboratory"/>
            <person name="Steindorff A."/>
            <person name="Hensen N."/>
            <person name="Bonometti L."/>
            <person name="Westerberg I."/>
            <person name="Brannstrom I.O."/>
            <person name="Guillou S."/>
            <person name="Cros-Aarteil S."/>
            <person name="Calhoun S."/>
            <person name="Haridas S."/>
            <person name="Kuo A."/>
            <person name="Mondo S."/>
            <person name="Pangilinan J."/>
            <person name="Riley R."/>
            <person name="Labutti K."/>
            <person name="Andreopoulos B."/>
            <person name="Lipzen A."/>
            <person name="Chen C."/>
            <person name="Yanf M."/>
            <person name="Daum C."/>
            <person name="Ng V."/>
            <person name="Clum A."/>
            <person name="Ohm R."/>
            <person name="Martin F."/>
            <person name="Silar P."/>
            <person name="Natvig D."/>
            <person name="Lalanne C."/>
            <person name="Gautier V."/>
            <person name="Ament-Velasquez S.L."/>
            <person name="Kruys A."/>
            <person name="Hutchinson M.I."/>
            <person name="Powell A.J."/>
            <person name="Barry K."/>
            <person name="Miller A.N."/>
            <person name="Grigoriev I.V."/>
            <person name="Debuchy R."/>
            <person name="Gladieux P."/>
            <person name="Thoren M.H."/>
            <person name="Johannesson H."/>
        </authorList>
    </citation>
    <scope>NUCLEOTIDE SEQUENCE</scope>
    <source>
        <strain evidence="2">CBS 892.96</strain>
    </source>
</reference>
<proteinExistence type="predicted"/>